<dbReference type="Gene3D" id="3.40.50.720">
    <property type="entry name" value="NAD(P)-binding Rossmann-like Domain"/>
    <property type="match status" value="1"/>
</dbReference>
<keyword evidence="2" id="KW-1185">Reference proteome</keyword>
<dbReference type="EMBL" id="JACMSC010000007">
    <property type="protein sequence ID" value="KAG6513882.1"/>
    <property type="molecule type" value="Genomic_DNA"/>
</dbReference>
<dbReference type="SUPFAM" id="SSF51735">
    <property type="entry name" value="NAD(P)-binding Rossmann-fold domains"/>
    <property type="match status" value="1"/>
</dbReference>
<dbReference type="InterPro" id="IPR036291">
    <property type="entry name" value="NAD(P)-bd_dom_sf"/>
</dbReference>
<protein>
    <submittedName>
        <fullName evidence="1">Uncharacterized protein</fullName>
    </submittedName>
</protein>
<gene>
    <name evidence="1" type="ORF">ZIOFF_024219</name>
</gene>
<dbReference type="PANTHER" id="PTHR48476:SF1">
    <property type="entry name" value="SHORT-CHAIN DEHYDROGENASE TIC 32, CHLOROPLASTIC-LIKE"/>
    <property type="match status" value="1"/>
</dbReference>
<accession>A0A8J5GVY6</accession>
<dbReference type="InterPro" id="IPR055280">
    <property type="entry name" value="TIC32"/>
</dbReference>
<name>A0A8J5GVY6_ZINOF</name>
<dbReference type="AlphaFoldDB" id="A0A8J5GVY6"/>
<evidence type="ECO:0000313" key="2">
    <source>
        <dbReference type="Proteomes" id="UP000734854"/>
    </source>
</evidence>
<evidence type="ECO:0000313" key="1">
    <source>
        <dbReference type="EMBL" id="KAG6513882.1"/>
    </source>
</evidence>
<dbReference type="Proteomes" id="UP000734854">
    <property type="component" value="Unassembled WGS sequence"/>
</dbReference>
<sequence length="161" mass="17395">MGYFREATAIKGPSRFGSDATAGQITKGIDVPRLTIIITDLLSVPLIDVSSLRSVRTFANKFLTMNLPLNVLINNAGIMYCPFQLSEEMQFATNHLGVAEGANVTTHSVHPGLVRTNLGKHSPVFMEPTACSLNPTNAVDSSQIMHIAVDAEELPLFVLDV</sequence>
<reference evidence="1 2" key="1">
    <citation type="submission" date="2020-08" db="EMBL/GenBank/DDBJ databases">
        <title>Plant Genome Project.</title>
        <authorList>
            <person name="Zhang R.-G."/>
        </authorList>
    </citation>
    <scope>NUCLEOTIDE SEQUENCE [LARGE SCALE GENOMIC DNA]</scope>
    <source>
        <tissue evidence="1">Rhizome</tissue>
    </source>
</reference>
<dbReference type="PANTHER" id="PTHR48476">
    <property type="entry name" value="SHORT-CHAIN DEHYDROGENASE TIC 32, CHLOROPLASTIC-LIKE"/>
    <property type="match status" value="1"/>
</dbReference>
<comment type="caution">
    <text evidence="1">The sequence shown here is derived from an EMBL/GenBank/DDBJ whole genome shotgun (WGS) entry which is preliminary data.</text>
</comment>
<proteinExistence type="predicted"/>
<organism evidence="1 2">
    <name type="scientific">Zingiber officinale</name>
    <name type="common">Ginger</name>
    <name type="synonym">Amomum zingiber</name>
    <dbReference type="NCBI Taxonomy" id="94328"/>
    <lineage>
        <taxon>Eukaryota</taxon>
        <taxon>Viridiplantae</taxon>
        <taxon>Streptophyta</taxon>
        <taxon>Embryophyta</taxon>
        <taxon>Tracheophyta</taxon>
        <taxon>Spermatophyta</taxon>
        <taxon>Magnoliopsida</taxon>
        <taxon>Liliopsida</taxon>
        <taxon>Zingiberales</taxon>
        <taxon>Zingiberaceae</taxon>
        <taxon>Zingiber</taxon>
    </lineage>
</organism>